<reference evidence="3" key="1">
    <citation type="submission" date="2019-07" db="EMBL/GenBank/DDBJ databases">
        <title>Shewanella sp. YLB-08 draft genomic sequence.</title>
        <authorList>
            <person name="Yu L."/>
        </authorList>
    </citation>
    <scope>NUCLEOTIDE SEQUENCE [LARGE SCALE GENOMIC DNA]</scope>
    <source>
        <strain evidence="3">JCM 20706</strain>
    </source>
</reference>
<organism evidence="2 3">
    <name type="scientific">Shewanella hanedai</name>
    <name type="common">Alteromonas hanedai</name>
    <dbReference type="NCBI Taxonomy" id="25"/>
    <lineage>
        <taxon>Bacteria</taxon>
        <taxon>Pseudomonadati</taxon>
        <taxon>Pseudomonadota</taxon>
        <taxon>Gammaproteobacteria</taxon>
        <taxon>Alteromonadales</taxon>
        <taxon>Shewanellaceae</taxon>
        <taxon>Shewanella</taxon>
    </lineage>
</organism>
<evidence type="ECO:0000313" key="3">
    <source>
        <dbReference type="Proteomes" id="UP000318126"/>
    </source>
</evidence>
<dbReference type="OrthoDB" id="3216107at2"/>
<protein>
    <submittedName>
        <fullName evidence="2">GNAT family N-acetyltransferase</fullName>
    </submittedName>
</protein>
<comment type="caution">
    <text evidence="2">The sequence shown here is derived from an EMBL/GenBank/DDBJ whole genome shotgun (WGS) entry which is preliminary data.</text>
</comment>
<proteinExistence type="predicted"/>
<evidence type="ECO:0000259" key="1">
    <source>
        <dbReference type="PROSITE" id="PS51186"/>
    </source>
</evidence>
<sequence length="141" mass="16101">MRRYRISTELSEMDIDVIHAFISKSYWAKDIPKPVLQKALAHSLCFGVFTSGNQQVGFGRLITDRATYAYLADVFIVDEYRGLGLSKALMTNIVSHPDLQGLRRMVLSTRDAHGLYEQFGFTQVPNPEALMQVWKPNVYQE</sequence>
<dbReference type="PROSITE" id="PS51186">
    <property type="entry name" value="GNAT"/>
    <property type="match status" value="1"/>
</dbReference>
<keyword evidence="2" id="KW-0808">Transferase</keyword>
<name>A0A553JMR2_SHEHA</name>
<accession>A0A553JMR2</accession>
<gene>
    <name evidence="2" type="ORF">FN961_13830</name>
</gene>
<dbReference type="RefSeq" id="WP_144040767.1">
    <property type="nucleotide sequence ID" value="NZ_BMPL01000016.1"/>
</dbReference>
<evidence type="ECO:0000313" key="2">
    <source>
        <dbReference type="EMBL" id="TRY13755.1"/>
    </source>
</evidence>
<dbReference type="AlphaFoldDB" id="A0A553JMR2"/>
<dbReference type="Gene3D" id="3.40.630.30">
    <property type="match status" value="1"/>
</dbReference>
<dbReference type="Proteomes" id="UP000318126">
    <property type="component" value="Unassembled WGS sequence"/>
</dbReference>
<dbReference type="Pfam" id="PF13673">
    <property type="entry name" value="Acetyltransf_10"/>
    <property type="match status" value="1"/>
</dbReference>
<dbReference type="SUPFAM" id="SSF55729">
    <property type="entry name" value="Acyl-CoA N-acyltransferases (Nat)"/>
    <property type="match status" value="1"/>
</dbReference>
<dbReference type="EMBL" id="VKGK01000016">
    <property type="protein sequence ID" value="TRY13755.1"/>
    <property type="molecule type" value="Genomic_DNA"/>
</dbReference>
<dbReference type="InterPro" id="IPR000182">
    <property type="entry name" value="GNAT_dom"/>
</dbReference>
<dbReference type="GO" id="GO:0016747">
    <property type="term" value="F:acyltransferase activity, transferring groups other than amino-acyl groups"/>
    <property type="evidence" value="ECO:0007669"/>
    <property type="project" value="InterPro"/>
</dbReference>
<keyword evidence="3" id="KW-1185">Reference proteome</keyword>
<dbReference type="PANTHER" id="PTHR43233:SF1">
    <property type="entry name" value="FAMILY N-ACETYLTRANSFERASE, PUTATIVE (AFU_ORTHOLOGUE AFUA_6G03350)-RELATED"/>
    <property type="match status" value="1"/>
</dbReference>
<dbReference type="InterPro" id="IPR016181">
    <property type="entry name" value="Acyl_CoA_acyltransferase"/>
</dbReference>
<dbReference type="CDD" id="cd04301">
    <property type="entry name" value="NAT_SF"/>
    <property type="match status" value="1"/>
</dbReference>
<dbReference type="PANTHER" id="PTHR43233">
    <property type="entry name" value="FAMILY N-ACETYLTRANSFERASE, PUTATIVE (AFU_ORTHOLOGUE AFUA_6G03350)-RELATED"/>
    <property type="match status" value="1"/>
</dbReference>
<dbReference type="InterPro" id="IPR053144">
    <property type="entry name" value="Acetyltransferase_Butenolide"/>
</dbReference>
<feature type="domain" description="N-acetyltransferase" evidence="1">
    <location>
        <begin position="2"/>
        <end position="136"/>
    </location>
</feature>